<dbReference type="PANTHER" id="PTHR48090:SF7">
    <property type="entry name" value="RFBJ PROTEIN"/>
    <property type="match status" value="1"/>
</dbReference>
<reference evidence="3 4" key="1">
    <citation type="submission" date="2020-05" db="EMBL/GenBank/DDBJ databases">
        <title>The draft genome sequence of Maribacter arenosus CAU 1321.</title>
        <authorList>
            <person name="Mu L."/>
        </authorList>
    </citation>
    <scope>NUCLEOTIDE SEQUENCE [LARGE SCALE GENOMIC DNA]</scope>
    <source>
        <strain evidence="3 4">CAU 1321</strain>
    </source>
</reference>
<gene>
    <name evidence="3" type="ORF">HPE63_18135</name>
</gene>
<dbReference type="Pfam" id="PF00535">
    <property type="entry name" value="Glycos_transf_2"/>
    <property type="match status" value="1"/>
</dbReference>
<dbReference type="InterPro" id="IPR050256">
    <property type="entry name" value="Glycosyltransferase_2"/>
</dbReference>
<name>A0ABR7VI26_9FLAO</name>
<dbReference type="CDD" id="cd04179">
    <property type="entry name" value="DPM_DPG-synthase_like"/>
    <property type="match status" value="1"/>
</dbReference>
<protein>
    <submittedName>
        <fullName evidence="3">Glycosyltransferase family 2 protein</fullName>
    </submittedName>
</protein>
<feature type="transmembrane region" description="Helical" evidence="1">
    <location>
        <begin position="317"/>
        <end position="339"/>
    </location>
</feature>
<dbReference type="Gene3D" id="3.90.550.10">
    <property type="entry name" value="Spore Coat Polysaccharide Biosynthesis Protein SpsA, Chain A"/>
    <property type="match status" value="1"/>
</dbReference>
<keyword evidence="1" id="KW-0472">Membrane</keyword>
<dbReference type="RefSeq" id="WP_188315719.1">
    <property type="nucleotide sequence ID" value="NZ_JABTCG010000011.1"/>
</dbReference>
<feature type="transmembrane region" description="Helical" evidence="1">
    <location>
        <begin position="260"/>
        <end position="283"/>
    </location>
</feature>
<keyword evidence="1" id="KW-0812">Transmembrane</keyword>
<dbReference type="InterPro" id="IPR001173">
    <property type="entry name" value="Glyco_trans_2-like"/>
</dbReference>
<dbReference type="Proteomes" id="UP000598350">
    <property type="component" value="Unassembled WGS sequence"/>
</dbReference>
<evidence type="ECO:0000313" key="4">
    <source>
        <dbReference type="Proteomes" id="UP000598350"/>
    </source>
</evidence>
<accession>A0ABR7VI26</accession>
<organism evidence="3 4">
    <name type="scientific">Maribacter arenosus</name>
    <dbReference type="NCBI Taxonomy" id="1854708"/>
    <lineage>
        <taxon>Bacteria</taxon>
        <taxon>Pseudomonadati</taxon>
        <taxon>Bacteroidota</taxon>
        <taxon>Flavobacteriia</taxon>
        <taxon>Flavobacteriales</taxon>
        <taxon>Flavobacteriaceae</taxon>
        <taxon>Maribacter</taxon>
    </lineage>
</organism>
<feature type="domain" description="Glycosyltransferase 2-like" evidence="2">
    <location>
        <begin position="24"/>
        <end position="192"/>
    </location>
</feature>
<evidence type="ECO:0000259" key="2">
    <source>
        <dbReference type="Pfam" id="PF00535"/>
    </source>
</evidence>
<sequence length="363" mass="41133">METQYKPLEKMSQSENPKARPSVTILLPAYNEAAIITDSLNILCAHMNGLTERFNWDILIVNDGSKDETARIAEELAQTLPNITVYHNKVNQNLGGALRNGFKHAKGEYIVVLDIDLSFGPDNVEKLMDAAIDQDADIVIASPYMKGGKTTNIPFHRLLLSKVLNKIMRWTSGIDIHSFTGMARAYKKEFLDNLNLKTSTYSINPEIIQKTHILRGRIIEVPANLDWTFQLAYGANRTSSVKVFKGILNGLMSSFIFRPYGFFMILGLLLLIASLYMIVWIFYHVFTIYPEIQVTGEFFDDLFSEAVAAAYNKRPHAFLIGGFIFVAAIQFLGLGFISLQKKRYFDELFHLNSNILKQTRKAK</sequence>
<dbReference type="SUPFAM" id="SSF53448">
    <property type="entry name" value="Nucleotide-diphospho-sugar transferases"/>
    <property type="match status" value="1"/>
</dbReference>
<proteinExistence type="predicted"/>
<keyword evidence="1" id="KW-1133">Transmembrane helix</keyword>
<dbReference type="EMBL" id="JABTCG010000011">
    <property type="protein sequence ID" value="MBD0852601.1"/>
    <property type="molecule type" value="Genomic_DNA"/>
</dbReference>
<evidence type="ECO:0000256" key="1">
    <source>
        <dbReference type="SAM" id="Phobius"/>
    </source>
</evidence>
<keyword evidence="4" id="KW-1185">Reference proteome</keyword>
<evidence type="ECO:0000313" key="3">
    <source>
        <dbReference type="EMBL" id="MBD0852601.1"/>
    </source>
</evidence>
<dbReference type="PANTHER" id="PTHR48090">
    <property type="entry name" value="UNDECAPRENYL-PHOSPHATE 4-DEOXY-4-FORMAMIDO-L-ARABINOSE TRANSFERASE-RELATED"/>
    <property type="match status" value="1"/>
</dbReference>
<dbReference type="InterPro" id="IPR029044">
    <property type="entry name" value="Nucleotide-diphossugar_trans"/>
</dbReference>
<comment type="caution">
    <text evidence="3">The sequence shown here is derived from an EMBL/GenBank/DDBJ whole genome shotgun (WGS) entry which is preliminary data.</text>
</comment>